<evidence type="ECO:0000256" key="8">
    <source>
        <dbReference type="ARBA" id="ARBA00023047"/>
    </source>
</evidence>
<dbReference type="GO" id="GO:0140359">
    <property type="term" value="F:ABC-type transporter activity"/>
    <property type="evidence" value="ECO:0007669"/>
    <property type="project" value="InterPro"/>
</dbReference>
<proteinExistence type="inferred from homology"/>
<evidence type="ECO:0000256" key="6">
    <source>
        <dbReference type="ARBA" id="ARBA00022692"/>
    </source>
</evidence>
<evidence type="ECO:0000256" key="2">
    <source>
        <dbReference type="ARBA" id="ARBA00007783"/>
    </source>
</evidence>
<dbReference type="OrthoDB" id="8479094at2"/>
<dbReference type="Pfam" id="PF01061">
    <property type="entry name" value="ABC2_membrane"/>
    <property type="match status" value="1"/>
</dbReference>
<evidence type="ECO:0000256" key="1">
    <source>
        <dbReference type="ARBA" id="ARBA00004651"/>
    </source>
</evidence>
<keyword evidence="3" id="KW-0813">Transport</keyword>
<dbReference type="InterPro" id="IPR000412">
    <property type="entry name" value="ABC_2_transport"/>
</dbReference>
<comment type="subcellular location">
    <subcellularLocation>
        <location evidence="1">Cell membrane</location>
        <topology evidence="1">Multi-pass membrane protein</topology>
    </subcellularLocation>
</comment>
<comment type="similarity">
    <text evidence="2">Belongs to the ABC-2 integral membrane protein family.</text>
</comment>
<keyword evidence="7 10" id="KW-1133">Transmembrane helix</keyword>
<evidence type="ECO:0000256" key="7">
    <source>
        <dbReference type="ARBA" id="ARBA00022989"/>
    </source>
</evidence>
<dbReference type="AlphaFoldDB" id="A0A4Y6V4A8"/>
<organism evidence="12 13">
    <name type="scientific">Neokomagataea tanensis</name>
    <dbReference type="NCBI Taxonomy" id="661191"/>
    <lineage>
        <taxon>Bacteria</taxon>
        <taxon>Pseudomonadati</taxon>
        <taxon>Pseudomonadota</taxon>
        <taxon>Alphaproteobacteria</taxon>
        <taxon>Acetobacterales</taxon>
        <taxon>Acetobacteraceae</taxon>
        <taxon>Neokomagataea</taxon>
    </lineage>
</organism>
<feature type="transmembrane region" description="Helical" evidence="10">
    <location>
        <begin position="178"/>
        <end position="199"/>
    </location>
</feature>
<feature type="transmembrane region" description="Helical" evidence="10">
    <location>
        <begin position="34"/>
        <end position="57"/>
    </location>
</feature>
<gene>
    <name evidence="12" type="ORF">D5366_06725</name>
</gene>
<evidence type="ECO:0000256" key="5">
    <source>
        <dbReference type="ARBA" id="ARBA00022597"/>
    </source>
</evidence>
<evidence type="ECO:0000256" key="9">
    <source>
        <dbReference type="ARBA" id="ARBA00023136"/>
    </source>
</evidence>
<keyword evidence="6 10" id="KW-0812">Transmembrane</keyword>
<evidence type="ECO:0000256" key="10">
    <source>
        <dbReference type="SAM" id="Phobius"/>
    </source>
</evidence>
<dbReference type="GO" id="GO:0043190">
    <property type="term" value="C:ATP-binding cassette (ABC) transporter complex"/>
    <property type="evidence" value="ECO:0007669"/>
    <property type="project" value="InterPro"/>
</dbReference>
<dbReference type="Proteomes" id="UP000317214">
    <property type="component" value="Chromosome"/>
</dbReference>
<dbReference type="InterPro" id="IPR013525">
    <property type="entry name" value="ABC2_TM"/>
</dbReference>
<evidence type="ECO:0000256" key="4">
    <source>
        <dbReference type="ARBA" id="ARBA00022475"/>
    </source>
</evidence>
<dbReference type="GO" id="GO:0015774">
    <property type="term" value="P:polysaccharide transport"/>
    <property type="evidence" value="ECO:0007669"/>
    <property type="project" value="UniProtKB-KW"/>
</dbReference>
<feature type="transmembrane region" description="Helical" evidence="10">
    <location>
        <begin position="110"/>
        <end position="137"/>
    </location>
</feature>
<reference evidence="12 13" key="1">
    <citation type="submission" date="2018-09" db="EMBL/GenBank/DDBJ databases">
        <title>The complete genome sequence of Neokomagataea tanensis NBRC 106556(T).</title>
        <authorList>
            <person name="Chua K.-O."/>
            <person name="See-Too W.-S."/>
            <person name="Hong K.-W."/>
            <person name="Yin W.-F."/>
            <person name="Chan K.-G."/>
        </authorList>
    </citation>
    <scope>NUCLEOTIDE SEQUENCE [LARGE SCALE GENOMIC DNA]</scope>
    <source>
        <strain evidence="13">AH13 \ NBRC 106556</strain>
    </source>
</reference>
<protein>
    <submittedName>
        <fullName evidence="12">Capsule biosynthesis protein</fullName>
    </submittedName>
</protein>
<dbReference type="GO" id="GO:0015920">
    <property type="term" value="P:lipopolysaccharide transport"/>
    <property type="evidence" value="ECO:0007669"/>
    <property type="project" value="TreeGrafter"/>
</dbReference>
<keyword evidence="5" id="KW-0762">Sugar transport</keyword>
<feature type="transmembrane region" description="Helical" evidence="10">
    <location>
        <begin position="234"/>
        <end position="253"/>
    </location>
</feature>
<sequence>MKPQSLFSLFALQFRVIGALMLRELHTRFGRHGLGFLWIIGEPILFCAGVAIVWSAIRPAHDHGLPTTAIVITGYVPLTMWRHCLGRSVMAFEANGSLLFHKQVTPLDIILARVILEIMGTIGAGFLVAIVAIALGFMEPPQYYGILYLGILFQMLFSLATALIVAPLTQRSEIFEKSIAVISYLSIPLSGAFIMVDWIPQHYRWILLLSPSVDSIEMIRAGQFGNSAHAHYDIIYSAWINFVLILTGISLTLRVKKYIHIV</sequence>
<keyword evidence="9 10" id="KW-0472">Membrane</keyword>
<evidence type="ECO:0000313" key="13">
    <source>
        <dbReference type="Proteomes" id="UP000317214"/>
    </source>
</evidence>
<feature type="domain" description="ABC-2 type transporter transmembrane" evidence="11">
    <location>
        <begin position="17"/>
        <end position="224"/>
    </location>
</feature>
<evidence type="ECO:0000313" key="12">
    <source>
        <dbReference type="EMBL" id="QDH24952.1"/>
    </source>
</evidence>
<keyword evidence="8" id="KW-0625">Polysaccharide transport</keyword>
<feature type="transmembrane region" description="Helical" evidence="10">
    <location>
        <begin position="143"/>
        <end position="166"/>
    </location>
</feature>
<dbReference type="KEGG" id="ntn:D5366_06725"/>
<keyword evidence="4" id="KW-1003">Cell membrane</keyword>
<evidence type="ECO:0000256" key="3">
    <source>
        <dbReference type="ARBA" id="ARBA00022448"/>
    </source>
</evidence>
<accession>A0A4Y6V4A8</accession>
<dbReference type="EMBL" id="CP032485">
    <property type="protein sequence ID" value="QDH24952.1"/>
    <property type="molecule type" value="Genomic_DNA"/>
</dbReference>
<dbReference type="PANTHER" id="PTHR30413">
    <property type="entry name" value="INNER MEMBRANE TRANSPORT PERMEASE"/>
    <property type="match status" value="1"/>
</dbReference>
<dbReference type="PANTHER" id="PTHR30413:SF10">
    <property type="entry name" value="CAPSULE POLYSACCHARIDE EXPORT INNER-MEMBRANE PROTEIN CTRC"/>
    <property type="match status" value="1"/>
</dbReference>
<dbReference type="PRINTS" id="PR00164">
    <property type="entry name" value="ABC2TRNSPORT"/>
</dbReference>
<evidence type="ECO:0000259" key="11">
    <source>
        <dbReference type="Pfam" id="PF01061"/>
    </source>
</evidence>
<keyword evidence="13" id="KW-1185">Reference proteome</keyword>
<name>A0A4Y6V4A8_9PROT</name>